<protein>
    <submittedName>
        <fullName evidence="1">Uncharacterized protein</fullName>
    </submittedName>
</protein>
<organism evidence="1">
    <name type="scientific">marine sediment metagenome</name>
    <dbReference type="NCBI Taxonomy" id="412755"/>
    <lineage>
        <taxon>unclassified sequences</taxon>
        <taxon>metagenomes</taxon>
        <taxon>ecological metagenomes</taxon>
    </lineage>
</organism>
<feature type="non-terminal residue" evidence="1">
    <location>
        <position position="268"/>
    </location>
</feature>
<proteinExistence type="predicted"/>
<name>X1HUE9_9ZZZZ</name>
<gene>
    <name evidence="1" type="ORF">S03H2_45699</name>
</gene>
<feature type="non-terminal residue" evidence="1">
    <location>
        <position position="1"/>
    </location>
</feature>
<comment type="caution">
    <text evidence="1">The sequence shown here is derived from an EMBL/GenBank/DDBJ whole genome shotgun (WGS) entry which is preliminary data.</text>
</comment>
<dbReference type="EMBL" id="BARU01028649">
    <property type="protein sequence ID" value="GAH73077.1"/>
    <property type="molecule type" value="Genomic_DNA"/>
</dbReference>
<reference evidence="1" key="1">
    <citation type="journal article" date="2014" name="Front. Microbiol.">
        <title>High frequency of phylogenetically diverse reductive dehalogenase-homologous genes in deep subseafloor sedimentary metagenomes.</title>
        <authorList>
            <person name="Kawai M."/>
            <person name="Futagami T."/>
            <person name="Toyoda A."/>
            <person name="Takaki Y."/>
            <person name="Nishi S."/>
            <person name="Hori S."/>
            <person name="Arai W."/>
            <person name="Tsubouchi T."/>
            <person name="Morono Y."/>
            <person name="Uchiyama I."/>
            <person name="Ito T."/>
            <person name="Fujiyama A."/>
            <person name="Inagaki F."/>
            <person name="Takami H."/>
        </authorList>
    </citation>
    <scope>NUCLEOTIDE SEQUENCE</scope>
    <source>
        <strain evidence="1">Expedition CK06-06</strain>
    </source>
</reference>
<accession>X1HUE9</accession>
<sequence>DKDRPMGTRSAGVEDVYHILVLNDFVTDQDLSLLPAEADIPGPERKGAFGRTYFLARSYAVQSDEKSKRYSEITGVKAVYRLPRFILAAEQWVEIQKEAEKKKKSSGGLFGGALDDVADEIAGEAKPEPTKISVYSVDVLLDEVEAGGRYATGFQSARSMWNDILEGKVIYEATGAKRRIITASIVFSQMQKNKIQRDSDNRIISVDSRNLNVLESCESLWPGAKKNIFDFLVENPGWKVITTRKPVTFYKDDKPVYAMYAWFKVDPA</sequence>
<evidence type="ECO:0000313" key="1">
    <source>
        <dbReference type="EMBL" id="GAH73077.1"/>
    </source>
</evidence>
<dbReference type="AlphaFoldDB" id="X1HUE9"/>